<dbReference type="GO" id="GO:0003724">
    <property type="term" value="F:RNA helicase activity"/>
    <property type="evidence" value="ECO:0007669"/>
    <property type="project" value="UniProtKB-EC"/>
</dbReference>
<keyword evidence="2 7" id="KW-0378">Hydrolase</keyword>
<evidence type="ECO:0000313" key="13">
    <source>
        <dbReference type="Proteomes" id="UP000326757"/>
    </source>
</evidence>
<dbReference type="InterPro" id="IPR014001">
    <property type="entry name" value="Helicase_ATP-bd"/>
</dbReference>
<evidence type="ECO:0000256" key="2">
    <source>
        <dbReference type="ARBA" id="ARBA00022801"/>
    </source>
</evidence>
<protein>
    <recommendedName>
        <fullName evidence="8">ATP-dependent RNA helicase</fullName>
        <ecNumber evidence="8">3.6.4.13</ecNumber>
    </recommendedName>
</protein>
<dbReference type="Gene3D" id="3.40.50.300">
    <property type="entry name" value="P-loop containing nucleotide triphosphate hydrolases"/>
    <property type="match status" value="2"/>
</dbReference>
<keyword evidence="1 7" id="KW-0547">Nucleotide-binding</keyword>
<comment type="catalytic activity">
    <reaction evidence="8">
        <text>ATP + H2O = ADP + phosphate + H(+)</text>
        <dbReference type="Rhea" id="RHEA:13065"/>
        <dbReference type="ChEBI" id="CHEBI:15377"/>
        <dbReference type="ChEBI" id="CHEBI:15378"/>
        <dbReference type="ChEBI" id="CHEBI:30616"/>
        <dbReference type="ChEBI" id="CHEBI:43474"/>
        <dbReference type="ChEBI" id="CHEBI:456216"/>
        <dbReference type="EC" id="3.6.4.13"/>
    </reaction>
</comment>
<dbReference type="GO" id="GO:0016787">
    <property type="term" value="F:hydrolase activity"/>
    <property type="evidence" value="ECO:0007669"/>
    <property type="project" value="UniProtKB-KW"/>
</dbReference>
<evidence type="ECO:0000256" key="6">
    <source>
        <dbReference type="ARBA" id="ARBA00023242"/>
    </source>
</evidence>
<dbReference type="SMART" id="SM00487">
    <property type="entry name" value="DEXDc"/>
    <property type="match status" value="1"/>
</dbReference>
<feature type="compositionally biased region" description="Basic and acidic residues" evidence="9">
    <location>
        <begin position="123"/>
        <end position="147"/>
    </location>
</feature>
<keyword evidence="13" id="KW-1185">Reference proteome</keyword>
<comment type="domain">
    <text evidence="8">The Q motif is unique to and characteristic of the DEAD box family of RNA helicases and controls ATP binding and hydrolysis.</text>
</comment>
<evidence type="ECO:0000256" key="4">
    <source>
        <dbReference type="ARBA" id="ARBA00022840"/>
    </source>
</evidence>
<keyword evidence="6" id="KW-0539">Nucleus</keyword>
<evidence type="ECO:0000256" key="1">
    <source>
        <dbReference type="ARBA" id="ARBA00022741"/>
    </source>
</evidence>
<dbReference type="SUPFAM" id="SSF52540">
    <property type="entry name" value="P-loop containing nucleoside triphosphate hydrolases"/>
    <property type="match status" value="2"/>
</dbReference>
<keyword evidence="3 7" id="KW-0347">Helicase</keyword>
<dbReference type="Proteomes" id="UP000326757">
    <property type="component" value="Unassembled WGS sequence"/>
</dbReference>
<evidence type="ECO:0000259" key="10">
    <source>
        <dbReference type="PROSITE" id="PS51192"/>
    </source>
</evidence>
<comment type="caution">
    <text evidence="12">The sequence shown here is derived from an EMBL/GenBank/DDBJ whole genome shotgun (WGS) entry which is preliminary data.</text>
</comment>
<name>A0A5N6KBJ3_MONLA</name>
<reference evidence="12 13" key="1">
    <citation type="submission" date="2019-06" db="EMBL/GenBank/DDBJ databases">
        <title>Genome Sequence of the Brown Rot Fungal Pathogen Monilinia laxa.</title>
        <authorList>
            <person name="De Miccolis Angelini R.M."/>
            <person name="Landi L."/>
            <person name="Abate D."/>
            <person name="Pollastro S."/>
            <person name="Romanazzi G."/>
            <person name="Faretra F."/>
        </authorList>
    </citation>
    <scope>NUCLEOTIDE SEQUENCE [LARGE SCALE GENOMIC DNA]</scope>
    <source>
        <strain evidence="12 13">Mlax316</strain>
    </source>
</reference>
<evidence type="ECO:0000256" key="9">
    <source>
        <dbReference type="SAM" id="MobiDB-lite"/>
    </source>
</evidence>
<dbReference type="PROSITE" id="PS51192">
    <property type="entry name" value="HELICASE_ATP_BIND_1"/>
    <property type="match status" value="1"/>
</dbReference>
<dbReference type="Pfam" id="PF00271">
    <property type="entry name" value="Helicase_C"/>
    <property type="match status" value="1"/>
</dbReference>
<evidence type="ECO:0000256" key="7">
    <source>
        <dbReference type="RuleBase" id="RU000492"/>
    </source>
</evidence>
<dbReference type="AlphaFoldDB" id="A0A5N6KBJ3"/>
<evidence type="ECO:0000256" key="5">
    <source>
        <dbReference type="ARBA" id="ARBA00022884"/>
    </source>
</evidence>
<dbReference type="PANTHER" id="PTHR24031">
    <property type="entry name" value="RNA HELICASE"/>
    <property type="match status" value="1"/>
</dbReference>
<accession>A0A5N6KBJ3</accession>
<organism evidence="12 13">
    <name type="scientific">Monilinia laxa</name>
    <name type="common">Brown rot fungus</name>
    <name type="synonym">Sclerotinia laxa</name>
    <dbReference type="NCBI Taxonomy" id="61186"/>
    <lineage>
        <taxon>Eukaryota</taxon>
        <taxon>Fungi</taxon>
        <taxon>Dikarya</taxon>
        <taxon>Ascomycota</taxon>
        <taxon>Pezizomycotina</taxon>
        <taxon>Leotiomycetes</taxon>
        <taxon>Helotiales</taxon>
        <taxon>Sclerotiniaceae</taxon>
        <taxon>Monilinia</taxon>
    </lineage>
</organism>
<dbReference type="GO" id="GO:0003723">
    <property type="term" value="F:RNA binding"/>
    <property type="evidence" value="ECO:0007669"/>
    <property type="project" value="UniProtKB-UniRule"/>
</dbReference>
<feature type="domain" description="Helicase C-terminal" evidence="11">
    <location>
        <begin position="593"/>
        <end position="757"/>
    </location>
</feature>
<dbReference type="EC" id="3.6.4.13" evidence="8"/>
<comment type="function">
    <text evidence="8">RNA helicase.</text>
</comment>
<evidence type="ECO:0000256" key="8">
    <source>
        <dbReference type="RuleBase" id="RU365068"/>
    </source>
</evidence>
<dbReference type="InterPro" id="IPR001650">
    <property type="entry name" value="Helicase_C-like"/>
</dbReference>
<dbReference type="PROSITE" id="PS51194">
    <property type="entry name" value="HELICASE_CTER"/>
    <property type="match status" value="1"/>
</dbReference>
<feature type="compositionally biased region" description="Low complexity" evidence="9">
    <location>
        <begin position="567"/>
        <end position="578"/>
    </location>
</feature>
<comment type="similarity">
    <text evidence="7">Belongs to the DEAD box helicase family.</text>
</comment>
<dbReference type="PROSITE" id="PS00039">
    <property type="entry name" value="DEAD_ATP_HELICASE"/>
    <property type="match status" value="1"/>
</dbReference>
<dbReference type="EMBL" id="VIGI01000005">
    <property type="protein sequence ID" value="KAB8300545.1"/>
    <property type="molecule type" value="Genomic_DNA"/>
</dbReference>
<proteinExistence type="inferred from homology"/>
<feature type="region of interest" description="Disordered" evidence="9">
    <location>
        <begin position="1"/>
        <end position="194"/>
    </location>
</feature>
<dbReference type="Pfam" id="PF00270">
    <property type="entry name" value="DEAD"/>
    <property type="match status" value="2"/>
</dbReference>
<feature type="domain" description="Helicase ATP-binding" evidence="10">
    <location>
        <begin position="274"/>
        <end position="515"/>
    </location>
</feature>
<gene>
    <name evidence="12" type="ORF">EYC80_000705</name>
</gene>
<feature type="compositionally biased region" description="Basic and acidic residues" evidence="9">
    <location>
        <begin position="95"/>
        <end position="113"/>
    </location>
</feature>
<dbReference type="InterPro" id="IPR000629">
    <property type="entry name" value="RNA-helicase_DEAD-box_CS"/>
</dbReference>
<feature type="compositionally biased region" description="Polar residues" evidence="9">
    <location>
        <begin position="53"/>
        <end position="67"/>
    </location>
</feature>
<dbReference type="OrthoDB" id="3370at2759"/>
<evidence type="ECO:0000259" key="11">
    <source>
        <dbReference type="PROSITE" id="PS51194"/>
    </source>
</evidence>
<keyword evidence="4 7" id="KW-0067">ATP-binding</keyword>
<keyword evidence="5 8" id="KW-0694">RNA-binding</keyword>
<evidence type="ECO:0000256" key="3">
    <source>
        <dbReference type="ARBA" id="ARBA00022806"/>
    </source>
</evidence>
<dbReference type="CDD" id="cd18787">
    <property type="entry name" value="SF2_C_DEAD"/>
    <property type="match status" value="1"/>
</dbReference>
<evidence type="ECO:0000313" key="12">
    <source>
        <dbReference type="EMBL" id="KAB8300545.1"/>
    </source>
</evidence>
<dbReference type="SMART" id="SM00490">
    <property type="entry name" value="HELICc"/>
    <property type="match status" value="1"/>
</dbReference>
<dbReference type="InterPro" id="IPR011545">
    <property type="entry name" value="DEAD/DEAH_box_helicase_dom"/>
</dbReference>
<dbReference type="CDD" id="cd17956">
    <property type="entry name" value="DEADc_DDX51"/>
    <property type="match status" value="1"/>
</dbReference>
<feature type="compositionally biased region" description="Low complexity" evidence="9">
    <location>
        <begin position="586"/>
        <end position="609"/>
    </location>
</feature>
<dbReference type="GO" id="GO:0005524">
    <property type="term" value="F:ATP binding"/>
    <property type="evidence" value="ECO:0007669"/>
    <property type="project" value="UniProtKB-UniRule"/>
</dbReference>
<sequence>MFSRYIPPSKKKVIVKEQSVEVPPSSLKSTPPSPAIRPDASSSYARYIPPSKSKPNTQLGSSESTPDLPSPASKRKRNDASEPSPEPVIKKAKKDKREKSIKVPARISEDLHANFDASEEVEEVTKKDEKLKKKKSKDDSVPSKEITENEEDKDDKRHKKVLEKREKSTRKAERRARKAAEEGLDIEDTQEPEEPVEIHDLVPLPQPEPVPELPPPSLESTLPSWLASPILVSPKTTAQFSEVGVEQEAANVLRSRNFNEAFAVQAAVLPLLLPSSQQKPGDVLVSAATGSGKTLSYVLPMTQDISRNTVTRLRGLIVMPTRELVSQAREVCEVCSSAFSFGSRKRVKIGTAVGNEAFKAEQANLMENTYQYDPIRYYEQEKRKNSRWESSDAGIDDEGELLLADEAIPPLPDHIIEPVSRVDILICTPGRLVEHLKSTPGFTLQYIKWLIIDEADKLLDQSFQQWLDIVMSSLAAGQKGVPNNRDRVRKIILSATMTRDIGQLTSLKLYRPKLVVLEGSSAGDDGKSSQAHILPSGLVEFAVKVDDENLKPFSSSESSSDDESSKDSSSSDNNSESESDSKSNSKPEAIATPLPNSKSKSKTKPLPLSHEPHGVLIFTKSNESAIRLGRLLALIHPSYTNIIGTLTSTTRSSERKASLASFSRGKLQILVASDLVSRGLDLPDLAHVINYDVPTSITNYVHRVGRTARAGRQGHAWTLVGNSEARWFFNEVTKSEEIRRRDGGKVKRVVVDARKFGEYKKETYEDALEELGKEAMAIRGKKST</sequence>
<feature type="region of interest" description="Disordered" evidence="9">
    <location>
        <begin position="552"/>
        <end position="611"/>
    </location>
</feature>
<dbReference type="InterPro" id="IPR027417">
    <property type="entry name" value="P-loop_NTPase"/>
</dbReference>
<feature type="compositionally biased region" description="Acidic residues" evidence="9">
    <location>
        <begin position="182"/>
        <end position="194"/>
    </location>
</feature>